<dbReference type="Proteomes" id="UP000034838">
    <property type="component" value="Unassembled WGS sequence"/>
</dbReference>
<protein>
    <submittedName>
        <fullName evidence="1">Uncharacterized protein</fullName>
    </submittedName>
</protein>
<name>A0A1J4Q8P6_9ACTN</name>
<dbReference type="AlphaFoldDB" id="A0A1J4Q8P6"/>
<accession>A0A1J4Q8P6</accession>
<organism evidence="1 2">
    <name type="scientific">Streptomyces malaysiense</name>
    <dbReference type="NCBI Taxonomy" id="1428626"/>
    <lineage>
        <taxon>Bacteria</taxon>
        <taxon>Bacillati</taxon>
        <taxon>Actinomycetota</taxon>
        <taxon>Actinomycetes</taxon>
        <taxon>Kitasatosporales</taxon>
        <taxon>Streptomycetaceae</taxon>
        <taxon>Streptomyces</taxon>
    </lineage>
</organism>
<keyword evidence="2" id="KW-1185">Reference proteome</keyword>
<comment type="caution">
    <text evidence="1">The sequence shown here is derived from an EMBL/GenBank/DDBJ whole genome shotgun (WGS) entry which is preliminary data.</text>
</comment>
<reference evidence="1" key="1">
    <citation type="submission" date="2016-10" db="EMBL/GenBank/DDBJ databases">
        <title>Genome sequence of Streptomyces malaysiense MUSC 136.</title>
        <authorList>
            <person name="Lee L.-H."/>
            <person name="Ser H.-L."/>
        </authorList>
    </citation>
    <scope>NUCLEOTIDE SEQUENCE [LARGE SCALE GENOMIC DNA]</scope>
    <source>
        <strain evidence="1">MUSC 136</strain>
    </source>
</reference>
<gene>
    <name evidence="1" type="ORF">VT52_007430</name>
</gene>
<sequence>MTQAPVPVQARSARTGMPWRSQIRMIRWMRGAVRSWVRPGRAGEVHGRFPSGSVAACTFTPCRRCLAE</sequence>
<evidence type="ECO:0000313" key="1">
    <source>
        <dbReference type="EMBL" id="OIK28464.1"/>
    </source>
</evidence>
<evidence type="ECO:0000313" key="2">
    <source>
        <dbReference type="Proteomes" id="UP000034838"/>
    </source>
</evidence>
<proteinExistence type="predicted"/>
<dbReference type="EMBL" id="LBDA02000012">
    <property type="protein sequence ID" value="OIK28464.1"/>
    <property type="molecule type" value="Genomic_DNA"/>
</dbReference>